<evidence type="ECO:0000313" key="2">
    <source>
        <dbReference type="EMBL" id="CAG8570085.1"/>
    </source>
</evidence>
<feature type="compositionally biased region" description="Basic and acidic residues" evidence="1">
    <location>
        <begin position="10"/>
        <end position="31"/>
    </location>
</feature>
<keyword evidence="3" id="KW-1185">Reference proteome</keyword>
<dbReference type="Proteomes" id="UP000789375">
    <property type="component" value="Unassembled WGS sequence"/>
</dbReference>
<reference evidence="2" key="1">
    <citation type="submission" date="2021-06" db="EMBL/GenBank/DDBJ databases">
        <authorList>
            <person name="Kallberg Y."/>
            <person name="Tangrot J."/>
            <person name="Rosling A."/>
        </authorList>
    </citation>
    <scope>NUCLEOTIDE SEQUENCE</scope>
    <source>
        <strain evidence="2">87-6 pot B 2015</strain>
    </source>
</reference>
<feature type="region of interest" description="Disordered" evidence="1">
    <location>
        <begin position="1"/>
        <end position="34"/>
    </location>
</feature>
<dbReference type="EMBL" id="CAJVPP010001721">
    <property type="protein sequence ID" value="CAG8570085.1"/>
    <property type="molecule type" value="Genomic_DNA"/>
</dbReference>
<proteinExistence type="predicted"/>
<name>A0A9N9BNU8_FUNMO</name>
<comment type="caution">
    <text evidence="2">The sequence shown here is derived from an EMBL/GenBank/DDBJ whole genome shotgun (WGS) entry which is preliminary data.</text>
</comment>
<dbReference type="AlphaFoldDB" id="A0A9N9BNU8"/>
<accession>A0A9N9BNU8</accession>
<evidence type="ECO:0000313" key="3">
    <source>
        <dbReference type="Proteomes" id="UP000789375"/>
    </source>
</evidence>
<evidence type="ECO:0000256" key="1">
    <source>
        <dbReference type="SAM" id="MobiDB-lite"/>
    </source>
</evidence>
<sequence length="104" mass="12060">MEAQIQKAADNQDEKDNNNKNELEQKEENIVKRTRTQESISPLLGLDNTGVSEDAVNDVFLASKYLRDREVVFNSDMTQHYNNDYNICTSPQWISKVLQNLFHI</sequence>
<organism evidence="2 3">
    <name type="scientific">Funneliformis mosseae</name>
    <name type="common">Endomycorrhizal fungus</name>
    <name type="synonym">Glomus mosseae</name>
    <dbReference type="NCBI Taxonomy" id="27381"/>
    <lineage>
        <taxon>Eukaryota</taxon>
        <taxon>Fungi</taxon>
        <taxon>Fungi incertae sedis</taxon>
        <taxon>Mucoromycota</taxon>
        <taxon>Glomeromycotina</taxon>
        <taxon>Glomeromycetes</taxon>
        <taxon>Glomerales</taxon>
        <taxon>Glomeraceae</taxon>
        <taxon>Funneliformis</taxon>
    </lineage>
</organism>
<protein>
    <submittedName>
        <fullName evidence="2">1575_t:CDS:1</fullName>
    </submittedName>
</protein>
<gene>
    <name evidence="2" type="ORF">FMOSSE_LOCUS7408</name>
</gene>